<gene>
    <name evidence="2" type="ORF">DPMN_194716</name>
</gene>
<protein>
    <submittedName>
        <fullName evidence="2">Uncharacterized protein</fullName>
    </submittedName>
</protein>
<organism evidence="2 3">
    <name type="scientific">Dreissena polymorpha</name>
    <name type="common">Zebra mussel</name>
    <name type="synonym">Mytilus polymorpha</name>
    <dbReference type="NCBI Taxonomy" id="45954"/>
    <lineage>
        <taxon>Eukaryota</taxon>
        <taxon>Metazoa</taxon>
        <taxon>Spiralia</taxon>
        <taxon>Lophotrochozoa</taxon>
        <taxon>Mollusca</taxon>
        <taxon>Bivalvia</taxon>
        <taxon>Autobranchia</taxon>
        <taxon>Heteroconchia</taxon>
        <taxon>Euheterodonta</taxon>
        <taxon>Imparidentia</taxon>
        <taxon>Neoheterodontei</taxon>
        <taxon>Myida</taxon>
        <taxon>Dreissenoidea</taxon>
        <taxon>Dreissenidae</taxon>
        <taxon>Dreissena</taxon>
    </lineage>
</organism>
<keyword evidence="3" id="KW-1185">Reference proteome</keyword>
<comment type="caution">
    <text evidence="2">The sequence shown here is derived from an EMBL/GenBank/DDBJ whole genome shotgun (WGS) entry which is preliminary data.</text>
</comment>
<name>A0A9D4B5A7_DREPO</name>
<reference evidence="2" key="1">
    <citation type="journal article" date="2019" name="bioRxiv">
        <title>The Genome of the Zebra Mussel, Dreissena polymorpha: A Resource for Invasive Species Research.</title>
        <authorList>
            <person name="McCartney M.A."/>
            <person name="Auch B."/>
            <person name="Kono T."/>
            <person name="Mallez S."/>
            <person name="Zhang Y."/>
            <person name="Obille A."/>
            <person name="Becker A."/>
            <person name="Abrahante J.E."/>
            <person name="Garbe J."/>
            <person name="Badalamenti J.P."/>
            <person name="Herman A."/>
            <person name="Mangelson H."/>
            <person name="Liachko I."/>
            <person name="Sullivan S."/>
            <person name="Sone E.D."/>
            <person name="Koren S."/>
            <person name="Silverstein K.A.T."/>
            <person name="Beckman K.B."/>
            <person name="Gohl D.M."/>
        </authorList>
    </citation>
    <scope>NUCLEOTIDE SEQUENCE</scope>
    <source>
        <strain evidence="2">Duluth1</strain>
        <tissue evidence="2">Whole animal</tissue>
    </source>
</reference>
<proteinExistence type="predicted"/>
<accession>A0A9D4B5A7</accession>
<feature type="region of interest" description="Disordered" evidence="1">
    <location>
        <begin position="95"/>
        <end position="155"/>
    </location>
</feature>
<dbReference type="AlphaFoldDB" id="A0A9D4B5A7"/>
<dbReference type="Proteomes" id="UP000828390">
    <property type="component" value="Unassembled WGS sequence"/>
</dbReference>
<evidence type="ECO:0000313" key="2">
    <source>
        <dbReference type="EMBL" id="KAH3689797.1"/>
    </source>
</evidence>
<feature type="compositionally biased region" description="Low complexity" evidence="1">
    <location>
        <begin position="129"/>
        <end position="143"/>
    </location>
</feature>
<evidence type="ECO:0000313" key="3">
    <source>
        <dbReference type="Proteomes" id="UP000828390"/>
    </source>
</evidence>
<reference evidence="2" key="2">
    <citation type="submission" date="2020-11" db="EMBL/GenBank/DDBJ databases">
        <authorList>
            <person name="McCartney M.A."/>
            <person name="Auch B."/>
            <person name="Kono T."/>
            <person name="Mallez S."/>
            <person name="Becker A."/>
            <person name="Gohl D.M."/>
            <person name="Silverstein K.A.T."/>
            <person name="Koren S."/>
            <person name="Bechman K.B."/>
            <person name="Herman A."/>
            <person name="Abrahante J.E."/>
            <person name="Garbe J."/>
        </authorList>
    </citation>
    <scope>NUCLEOTIDE SEQUENCE</scope>
    <source>
        <strain evidence="2">Duluth1</strain>
        <tissue evidence="2">Whole animal</tissue>
    </source>
</reference>
<evidence type="ECO:0000256" key="1">
    <source>
        <dbReference type="SAM" id="MobiDB-lite"/>
    </source>
</evidence>
<sequence length="155" mass="16881">MSEFIPIDPKEKTITVEDNTILASLGPSRFSNAGRPARTGMIRSQDIFIAVTLFPGAAPVDAGQQPGRIPVNADWLRFIPCPGESRQRPIICPIESRQRPGRAPVYRNTAGTHRVDNGIRPRQSYGNAPVSPRSSPVMPRRSPGGITAGRRFSVP</sequence>
<dbReference type="EMBL" id="JAIWYP010000093">
    <property type="protein sequence ID" value="KAH3689797.1"/>
    <property type="molecule type" value="Genomic_DNA"/>
</dbReference>